<feature type="transmembrane region" description="Helical" evidence="5">
    <location>
        <begin position="66"/>
        <end position="86"/>
    </location>
</feature>
<feature type="transmembrane region" description="Helical" evidence="5">
    <location>
        <begin position="195"/>
        <end position="223"/>
    </location>
</feature>
<evidence type="ECO:0000256" key="3">
    <source>
        <dbReference type="ARBA" id="ARBA00022989"/>
    </source>
</evidence>
<dbReference type="EMBL" id="PIYS01000004">
    <property type="protein sequence ID" value="PKF72361.1"/>
    <property type="molecule type" value="Genomic_DNA"/>
</dbReference>
<accession>A0A2I0CSY0</accession>
<feature type="transmembrane region" description="Helical" evidence="5">
    <location>
        <begin position="367"/>
        <end position="384"/>
    </location>
</feature>
<evidence type="ECO:0000256" key="4">
    <source>
        <dbReference type="ARBA" id="ARBA00023136"/>
    </source>
</evidence>
<evidence type="ECO:0000256" key="1">
    <source>
        <dbReference type="ARBA" id="ARBA00004141"/>
    </source>
</evidence>
<protein>
    <submittedName>
        <fullName evidence="7">Ligase</fullName>
    </submittedName>
</protein>
<reference evidence="8" key="1">
    <citation type="submission" date="2017-12" db="EMBL/GenBank/DDBJ databases">
        <authorList>
            <person name="Yu X.-Y."/>
        </authorList>
    </citation>
    <scope>NUCLEOTIDE SEQUENCE [LARGE SCALE GENOMIC DNA]</scope>
    <source>
        <strain evidence="8">ZYSR67-Z</strain>
    </source>
</reference>
<evidence type="ECO:0000313" key="8">
    <source>
        <dbReference type="Proteomes" id="UP000242861"/>
    </source>
</evidence>
<gene>
    <name evidence="7" type="ORF">CW360_03845</name>
</gene>
<feature type="transmembrane region" description="Helical" evidence="5">
    <location>
        <begin position="230"/>
        <end position="248"/>
    </location>
</feature>
<evidence type="ECO:0000256" key="2">
    <source>
        <dbReference type="ARBA" id="ARBA00022692"/>
    </source>
</evidence>
<feature type="transmembrane region" description="Helical" evidence="5">
    <location>
        <begin position="123"/>
        <end position="147"/>
    </location>
</feature>
<name>A0A2I0CSY0_9PSED</name>
<dbReference type="InterPro" id="IPR051533">
    <property type="entry name" value="WaaL-like"/>
</dbReference>
<comment type="caution">
    <text evidence="7">The sequence shown here is derived from an EMBL/GenBank/DDBJ whole genome shotgun (WGS) entry which is preliminary data.</text>
</comment>
<dbReference type="GO" id="GO:0016874">
    <property type="term" value="F:ligase activity"/>
    <property type="evidence" value="ECO:0007669"/>
    <property type="project" value="UniProtKB-KW"/>
</dbReference>
<dbReference type="PANTHER" id="PTHR37422:SF13">
    <property type="entry name" value="LIPOPOLYSACCHARIDE BIOSYNTHESIS PROTEIN PA4999-RELATED"/>
    <property type="match status" value="1"/>
</dbReference>
<feature type="transmembrane region" description="Helical" evidence="5">
    <location>
        <begin position="305"/>
        <end position="331"/>
    </location>
</feature>
<keyword evidence="4 5" id="KW-0472">Membrane</keyword>
<organism evidence="7 8">
    <name type="scientific">Pseudomonas fluvialis</name>
    <dbReference type="NCBI Taxonomy" id="1793966"/>
    <lineage>
        <taxon>Bacteria</taxon>
        <taxon>Pseudomonadati</taxon>
        <taxon>Pseudomonadota</taxon>
        <taxon>Gammaproteobacteria</taxon>
        <taxon>Pseudomonadales</taxon>
        <taxon>Pseudomonadaceae</taxon>
        <taxon>Pseudomonas</taxon>
    </lineage>
</organism>
<feature type="transmembrane region" description="Helical" evidence="5">
    <location>
        <begin position="159"/>
        <end position="183"/>
    </location>
</feature>
<feature type="transmembrane region" description="Helical" evidence="5">
    <location>
        <begin position="338"/>
        <end position="355"/>
    </location>
</feature>
<feature type="transmembrane region" description="Helical" evidence="5">
    <location>
        <begin position="15"/>
        <end position="34"/>
    </location>
</feature>
<feature type="transmembrane region" description="Helical" evidence="5">
    <location>
        <begin position="98"/>
        <end position="117"/>
    </location>
</feature>
<keyword evidence="7" id="KW-0436">Ligase</keyword>
<feature type="domain" description="O-antigen ligase-related" evidence="6">
    <location>
        <begin position="196"/>
        <end position="320"/>
    </location>
</feature>
<sequence>MRMQISHPHYRYSKTIHHILCLGFLILLSGMFWLPERPDYHRAFYITLALPTFIALVMAPRRIPLLFSNGIFLIFLIFSIYCLLSLTWSGTDNALTSLAKRPLYISLLFFAVTLIALHSEKNLYSVILTGMTIAAISAALSVSYFIFFDTTDRLPGYRALYNPLLTSHVYGMFAAMCMALFFHTKRNQLPYTLPIFSALFTLIILTGSRTPLLGLAATCTWLVLLQRNRVAYNVLASTLAIGSLLLLVNPESITNRGLSYRPEIWHQAWLQIQNHLWFGHGYDHPMIFWVEGISYAFADPHNMELAVLFSGGIVGLLLWLALYATALVFAWRNRQDRLVLLASSALIFGFTAGLTEGNAFLSRPKEHWFLIWIPFSLLAAAWTVKKAKNYAKET</sequence>
<dbReference type="AlphaFoldDB" id="A0A2I0CSY0"/>
<dbReference type="InterPro" id="IPR007016">
    <property type="entry name" value="O-antigen_ligase-rel_domated"/>
</dbReference>
<dbReference type="Pfam" id="PF04932">
    <property type="entry name" value="Wzy_C"/>
    <property type="match status" value="1"/>
</dbReference>
<keyword evidence="2 5" id="KW-0812">Transmembrane</keyword>
<feature type="transmembrane region" description="Helical" evidence="5">
    <location>
        <begin position="43"/>
        <end position="60"/>
    </location>
</feature>
<dbReference type="GO" id="GO:0016020">
    <property type="term" value="C:membrane"/>
    <property type="evidence" value="ECO:0007669"/>
    <property type="project" value="UniProtKB-SubCell"/>
</dbReference>
<proteinExistence type="predicted"/>
<comment type="subcellular location">
    <subcellularLocation>
        <location evidence="1">Membrane</location>
        <topology evidence="1">Multi-pass membrane protein</topology>
    </subcellularLocation>
</comment>
<evidence type="ECO:0000313" key="7">
    <source>
        <dbReference type="EMBL" id="PKF72361.1"/>
    </source>
</evidence>
<evidence type="ECO:0000256" key="5">
    <source>
        <dbReference type="SAM" id="Phobius"/>
    </source>
</evidence>
<keyword evidence="3 5" id="KW-1133">Transmembrane helix</keyword>
<dbReference type="Proteomes" id="UP000242861">
    <property type="component" value="Unassembled WGS sequence"/>
</dbReference>
<dbReference type="PANTHER" id="PTHR37422">
    <property type="entry name" value="TEICHURONIC ACID BIOSYNTHESIS PROTEIN TUAE"/>
    <property type="match status" value="1"/>
</dbReference>
<evidence type="ECO:0000259" key="6">
    <source>
        <dbReference type="Pfam" id="PF04932"/>
    </source>
</evidence>